<sequence length="560" mass="62845">ECTSGSPEFVAEQCSEFDNVAFDGRYYRWTPYEKGGESCEVLCKADRLTTYQKLHSKVGDGTPCGKKPFSVCVNGHCMRTGCDGQLGSNMTLDNCGVCGGDGTSCSLTDHSGIFSKKTLLSGYNKVVTIPSGSVAVEIKDLGPTLNTLVLVDGSGLQMVLARDVNEAEYVFADTIFLYNSHEQQGQLHAVGPTAHNITVYMYNQGDWNPGISYKYKSVQTLRKNHHKSEKPSKGQNLQLHEQRSAYEQNEAKSLESKRSDVLTFKDLDPTKEIQNRQHNILVSNNSFKVDSNNNNDGLEYDSYNHIINSKAREPVHSAHPGSKNTHENLVKGQEDEVIQGLPEYFSGVRESSEQYMWSFGDWTGCSRKCGPGFQRRVISCIDRDQRKIVDPHLCRQRDKPVSMQSCYNRGCSVNHPHDTYVRWQTGEWGPCSSSCDLGEQVQEVVCQAVTEEGSTAVVRDEQCYKEYGTKPEYVRSCNEDFPCPNWSFTVWSECSVTCGRGQARRLVFCQQETAIESGVQKTIADKFCDISLKPVEYRLCSSRPCPKQHPEDRTRPVNIF</sequence>
<evidence type="ECO:0000256" key="5">
    <source>
        <dbReference type="ARBA" id="ARBA00023157"/>
    </source>
</evidence>
<dbReference type="Pfam" id="PF05986">
    <property type="entry name" value="ADAMTS_spacer1"/>
    <property type="match status" value="1"/>
</dbReference>
<feature type="compositionally biased region" description="Basic and acidic residues" evidence="6">
    <location>
        <begin position="240"/>
        <end position="257"/>
    </location>
</feature>
<evidence type="ECO:0000313" key="10">
    <source>
        <dbReference type="Proteomes" id="UP001634394"/>
    </source>
</evidence>
<dbReference type="InterPro" id="IPR010294">
    <property type="entry name" value="ADAMTS_spacer1"/>
</dbReference>
<keyword evidence="4" id="KW-0677">Repeat</keyword>
<dbReference type="GO" id="GO:0005576">
    <property type="term" value="C:extracellular region"/>
    <property type="evidence" value="ECO:0007669"/>
    <property type="project" value="UniProtKB-SubCell"/>
</dbReference>
<dbReference type="PANTHER" id="PTHR13723:SF281">
    <property type="entry name" value="PAPILIN"/>
    <property type="match status" value="1"/>
</dbReference>
<dbReference type="PRINTS" id="PR01857">
    <property type="entry name" value="ADAMTSFAMILY"/>
</dbReference>
<dbReference type="InterPro" id="IPR045371">
    <property type="entry name" value="ADAMTS_CR_3"/>
</dbReference>
<dbReference type="EMBL" id="JBJQND010000006">
    <property type="protein sequence ID" value="KAL3875228.1"/>
    <property type="molecule type" value="Genomic_DNA"/>
</dbReference>
<dbReference type="SMART" id="SM00209">
    <property type="entry name" value="TSP1"/>
    <property type="match status" value="3"/>
</dbReference>
<comment type="subcellular location">
    <subcellularLocation>
        <location evidence="1">Secreted</location>
    </subcellularLocation>
</comment>
<dbReference type="InterPro" id="IPR036383">
    <property type="entry name" value="TSP1_rpt_sf"/>
</dbReference>
<dbReference type="InterPro" id="IPR050439">
    <property type="entry name" value="ADAMTS_ADAMTS-like"/>
</dbReference>
<dbReference type="AlphaFoldDB" id="A0ABD3WR31"/>
<evidence type="ECO:0000256" key="6">
    <source>
        <dbReference type="SAM" id="MobiDB-lite"/>
    </source>
</evidence>
<reference evidence="9 10" key="1">
    <citation type="submission" date="2024-11" db="EMBL/GenBank/DDBJ databases">
        <title>Chromosome-level genome assembly of the freshwater bivalve Anodonta woodiana.</title>
        <authorList>
            <person name="Chen X."/>
        </authorList>
    </citation>
    <scope>NUCLEOTIDE SEQUENCE [LARGE SCALE GENOMIC DNA]</scope>
    <source>
        <strain evidence="9">MN2024</strain>
        <tissue evidence="9">Gills</tissue>
    </source>
</reference>
<dbReference type="Pfam" id="PF19236">
    <property type="entry name" value="ADAMTS_CR_3"/>
    <property type="match status" value="1"/>
</dbReference>
<dbReference type="Gene3D" id="2.60.120.830">
    <property type="match status" value="1"/>
</dbReference>
<evidence type="ECO:0000256" key="1">
    <source>
        <dbReference type="ARBA" id="ARBA00004613"/>
    </source>
</evidence>
<dbReference type="Proteomes" id="UP001634394">
    <property type="component" value="Unassembled WGS sequence"/>
</dbReference>
<proteinExistence type="predicted"/>
<dbReference type="InterPro" id="IPR000884">
    <property type="entry name" value="TSP1_rpt"/>
</dbReference>
<feature type="non-terminal residue" evidence="9">
    <location>
        <position position="1"/>
    </location>
</feature>
<dbReference type="Gene3D" id="2.20.100.10">
    <property type="entry name" value="Thrombospondin type-1 (TSP1) repeat"/>
    <property type="match status" value="3"/>
</dbReference>
<evidence type="ECO:0000256" key="3">
    <source>
        <dbReference type="ARBA" id="ARBA00022729"/>
    </source>
</evidence>
<evidence type="ECO:0000313" key="9">
    <source>
        <dbReference type="EMBL" id="KAL3875228.1"/>
    </source>
</evidence>
<protein>
    <recommendedName>
        <fullName evidence="11">ADAMTS/ADAMTS-like Spacer 1 domain-containing protein</fullName>
    </recommendedName>
</protein>
<dbReference type="SUPFAM" id="SSF82895">
    <property type="entry name" value="TSP-1 type 1 repeat"/>
    <property type="match status" value="3"/>
</dbReference>
<feature type="domain" description="ADAMTS/ADAMTS-like Spacer 1" evidence="7">
    <location>
        <begin position="110"/>
        <end position="215"/>
    </location>
</feature>
<dbReference type="PROSITE" id="PS50092">
    <property type="entry name" value="TSP1"/>
    <property type="match status" value="3"/>
</dbReference>
<evidence type="ECO:0000259" key="7">
    <source>
        <dbReference type="Pfam" id="PF05986"/>
    </source>
</evidence>
<gene>
    <name evidence="9" type="ORF">ACJMK2_038152</name>
</gene>
<dbReference type="PANTHER" id="PTHR13723">
    <property type="entry name" value="ADAMTS A DISINTEGRIN AND METALLOPROTEASE WITH THROMBOSPONDIN MOTIFS PROTEASE"/>
    <property type="match status" value="1"/>
</dbReference>
<comment type="caution">
    <text evidence="9">The sequence shown here is derived from an EMBL/GenBank/DDBJ whole genome shotgun (WGS) entry which is preliminary data.</text>
</comment>
<organism evidence="9 10">
    <name type="scientific">Sinanodonta woodiana</name>
    <name type="common">Chinese pond mussel</name>
    <name type="synonym">Anodonta woodiana</name>
    <dbReference type="NCBI Taxonomy" id="1069815"/>
    <lineage>
        <taxon>Eukaryota</taxon>
        <taxon>Metazoa</taxon>
        <taxon>Spiralia</taxon>
        <taxon>Lophotrochozoa</taxon>
        <taxon>Mollusca</taxon>
        <taxon>Bivalvia</taxon>
        <taxon>Autobranchia</taxon>
        <taxon>Heteroconchia</taxon>
        <taxon>Palaeoheterodonta</taxon>
        <taxon>Unionida</taxon>
        <taxon>Unionoidea</taxon>
        <taxon>Unionidae</taxon>
        <taxon>Unioninae</taxon>
        <taxon>Sinanodonta</taxon>
    </lineage>
</organism>
<evidence type="ECO:0008006" key="11">
    <source>
        <dbReference type="Google" id="ProtNLM"/>
    </source>
</evidence>
<evidence type="ECO:0000256" key="2">
    <source>
        <dbReference type="ARBA" id="ARBA00022525"/>
    </source>
</evidence>
<evidence type="ECO:0000259" key="8">
    <source>
        <dbReference type="Pfam" id="PF19236"/>
    </source>
</evidence>
<feature type="domain" description="ADAMTS/ADAMTS-like cysteine-rich" evidence="8">
    <location>
        <begin position="9"/>
        <end position="105"/>
    </location>
</feature>
<keyword evidence="5" id="KW-1015">Disulfide bond</keyword>
<evidence type="ECO:0000256" key="4">
    <source>
        <dbReference type="ARBA" id="ARBA00022737"/>
    </source>
</evidence>
<keyword evidence="2" id="KW-0964">Secreted</keyword>
<keyword evidence="3" id="KW-0732">Signal</keyword>
<accession>A0ABD3WR31</accession>
<keyword evidence="10" id="KW-1185">Reference proteome</keyword>
<feature type="region of interest" description="Disordered" evidence="6">
    <location>
        <begin position="223"/>
        <end position="257"/>
    </location>
</feature>
<dbReference type="InterPro" id="IPR013273">
    <property type="entry name" value="ADAMTS/ADAMTS-like"/>
</dbReference>
<name>A0ABD3WR31_SINWO</name>
<dbReference type="FunFam" id="2.20.100.10:FF:000005">
    <property type="entry name" value="ADAM metallopeptidase with thrombospondin type 1 motif 9"/>
    <property type="match status" value="1"/>
</dbReference>
<dbReference type="Pfam" id="PF19030">
    <property type="entry name" value="TSP1_ADAMTS"/>
    <property type="match status" value="3"/>
</dbReference>